<sequence length="229" mass="26642">MRKLTEEELTLIQKSIIRKEISATELLGEIHDHYVTHLETLPVSDFHAELSLLDQKWTQDYCKQLQRDLQNSINKSIRSLQWQLAKSYFSWPRMIFTSILVVLIATLINLLAWDFQLIVLLIPLVFLIALGIIISVRTHRKNKAIKKLFNFKNSGIFILSFQSSNFISHVIWPVHSLNLFILAPRIWGMHDVVAVYIINMICILFGAYLILHSLTIFEAWKIKSKTSLI</sequence>
<keyword evidence="3" id="KW-1185">Reference proteome</keyword>
<proteinExistence type="predicted"/>
<dbReference type="AlphaFoldDB" id="A0A2W7QN04"/>
<feature type="transmembrane region" description="Helical" evidence="1">
    <location>
        <begin position="94"/>
        <end position="112"/>
    </location>
</feature>
<evidence type="ECO:0000256" key="1">
    <source>
        <dbReference type="SAM" id="Phobius"/>
    </source>
</evidence>
<organism evidence="2 3">
    <name type="scientific">Algoriphagus chordae</name>
    <dbReference type="NCBI Taxonomy" id="237019"/>
    <lineage>
        <taxon>Bacteria</taxon>
        <taxon>Pseudomonadati</taxon>
        <taxon>Bacteroidota</taxon>
        <taxon>Cytophagia</taxon>
        <taxon>Cytophagales</taxon>
        <taxon>Cyclobacteriaceae</taxon>
        <taxon>Algoriphagus</taxon>
    </lineage>
</organism>
<dbReference type="OrthoDB" id="824104at2"/>
<accession>A0A2W7QN04</accession>
<dbReference type="Proteomes" id="UP000248882">
    <property type="component" value="Unassembled WGS sequence"/>
</dbReference>
<keyword evidence="1" id="KW-0812">Transmembrane</keyword>
<keyword evidence="1" id="KW-1133">Transmembrane helix</keyword>
<keyword evidence="1" id="KW-0472">Membrane</keyword>
<name>A0A2W7QN04_9BACT</name>
<feature type="transmembrane region" description="Helical" evidence="1">
    <location>
        <begin position="118"/>
        <end position="136"/>
    </location>
</feature>
<evidence type="ECO:0000313" key="3">
    <source>
        <dbReference type="Proteomes" id="UP000248882"/>
    </source>
</evidence>
<feature type="transmembrane region" description="Helical" evidence="1">
    <location>
        <begin position="156"/>
        <end position="174"/>
    </location>
</feature>
<protein>
    <submittedName>
        <fullName evidence="2">Uncharacterized protein</fullName>
    </submittedName>
</protein>
<feature type="transmembrane region" description="Helical" evidence="1">
    <location>
        <begin position="194"/>
        <end position="217"/>
    </location>
</feature>
<dbReference type="EMBL" id="QKZT01000018">
    <property type="protein sequence ID" value="PZX48656.1"/>
    <property type="molecule type" value="Genomic_DNA"/>
</dbReference>
<dbReference type="RefSeq" id="WP_111321721.1">
    <property type="nucleotide sequence ID" value="NZ_QKZT01000018.1"/>
</dbReference>
<evidence type="ECO:0000313" key="2">
    <source>
        <dbReference type="EMBL" id="PZX48656.1"/>
    </source>
</evidence>
<reference evidence="2 3" key="1">
    <citation type="submission" date="2018-06" db="EMBL/GenBank/DDBJ databases">
        <title>Genomic Encyclopedia of Archaeal and Bacterial Type Strains, Phase II (KMG-II): from individual species to whole genera.</title>
        <authorList>
            <person name="Goeker M."/>
        </authorList>
    </citation>
    <scope>NUCLEOTIDE SEQUENCE [LARGE SCALE GENOMIC DNA]</scope>
    <source>
        <strain evidence="2 3">DSM 19830</strain>
    </source>
</reference>
<gene>
    <name evidence="2" type="ORF">LV85_03470</name>
</gene>
<comment type="caution">
    <text evidence="2">The sequence shown here is derived from an EMBL/GenBank/DDBJ whole genome shotgun (WGS) entry which is preliminary data.</text>
</comment>